<dbReference type="Pfam" id="PF06182">
    <property type="entry name" value="ABC2_membrane_6"/>
    <property type="match status" value="1"/>
</dbReference>
<evidence type="ECO:0000256" key="1">
    <source>
        <dbReference type="SAM" id="Phobius"/>
    </source>
</evidence>
<keyword evidence="1" id="KW-0472">Membrane</keyword>
<organism evidence="2 3">
    <name type="scientific">Allonocardiopsis opalescens</name>
    <dbReference type="NCBI Taxonomy" id="1144618"/>
    <lineage>
        <taxon>Bacteria</taxon>
        <taxon>Bacillati</taxon>
        <taxon>Actinomycetota</taxon>
        <taxon>Actinomycetes</taxon>
        <taxon>Streptosporangiales</taxon>
        <taxon>Allonocardiopsis</taxon>
    </lineage>
</organism>
<dbReference type="InterPro" id="IPR010390">
    <property type="entry name" value="ABC-2_transporter-like"/>
</dbReference>
<reference evidence="2 3" key="1">
    <citation type="submission" date="2018-03" db="EMBL/GenBank/DDBJ databases">
        <title>Genomic Encyclopedia of Archaeal and Bacterial Type Strains, Phase II (KMG-II): from individual species to whole genera.</title>
        <authorList>
            <person name="Goeker M."/>
        </authorList>
    </citation>
    <scope>NUCLEOTIDE SEQUENCE [LARGE SCALE GENOMIC DNA]</scope>
    <source>
        <strain evidence="2 3">DSM 45601</strain>
    </source>
</reference>
<keyword evidence="1" id="KW-1133">Transmembrane helix</keyword>
<keyword evidence="1" id="KW-0812">Transmembrane</keyword>
<feature type="transmembrane region" description="Helical" evidence="1">
    <location>
        <begin position="144"/>
        <end position="164"/>
    </location>
</feature>
<accession>A0A2T0Q4N2</accession>
<gene>
    <name evidence="2" type="ORF">CLV72_104288</name>
</gene>
<feature type="transmembrane region" description="Helical" evidence="1">
    <location>
        <begin position="25"/>
        <end position="50"/>
    </location>
</feature>
<feature type="transmembrane region" description="Helical" evidence="1">
    <location>
        <begin position="234"/>
        <end position="254"/>
    </location>
</feature>
<dbReference type="PANTHER" id="PTHR36833">
    <property type="entry name" value="SLR0610 PROTEIN-RELATED"/>
    <property type="match status" value="1"/>
</dbReference>
<comment type="caution">
    <text evidence="2">The sequence shown here is derived from an EMBL/GenBank/DDBJ whole genome shotgun (WGS) entry which is preliminary data.</text>
</comment>
<evidence type="ECO:0000313" key="2">
    <source>
        <dbReference type="EMBL" id="PRX98709.1"/>
    </source>
</evidence>
<feature type="transmembrane region" description="Helical" evidence="1">
    <location>
        <begin position="62"/>
        <end position="82"/>
    </location>
</feature>
<keyword evidence="3" id="KW-1185">Reference proteome</keyword>
<evidence type="ECO:0000313" key="3">
    <source>
        <dbReference type="Proteomes" id="UP000237846"/>
    </source>
</evidence>
<dbReference type="AlphaFoldDB" id="A0A2T0Q4N2"/>
<dbReference type="Proteomes" id="UP000237846">
    <property type="component" value="Unassembled WGS sequence"/>
</dbReference>
<sequence length="266" mass="28464">MAEAGAYLRLAAAWFRSAAQYPLSLALLTLSQVGAAMSSVLAIVFVFGHARVLSGFDLGDVLFLYALSGLAFGLADFAFGSVEQLGTHIRTGTLDTMLVRPVSVLVQIAVDRFSPRRLGKVVPAAITLCYALPRLDTDWTPARIAMVPATVLCGAAICTAIWILGASLQFYVTEAREAANSVTYGGSALTEYPLSIYGQDVMRVVTFVVPLAFVNWQPALFILDRPDPLGLPEWVRFAAPAVAVALLACAALVWRTGMRRYASTGS</sequence>
<dbReference type="RefSeq" id="WP_170140984.1">
    <property type="nucleotide sequence ID" value="NZ_PVZC01000004.1"/>
</dbReference>
<name>A0A2T0Q4N2_9ACTN</name>
<dbReference type="PANTHER" id="PTHR36833:SF1">
    <property type="entry name" value="INTEGRAL MEMBRANE TRANSPORT PROTEIN"/>
    <property type="match status" value="1"/>
</dbReference>
<protein>
    <submittedName>
        <fullName evidence="2">ABC-2 type transport system permease protein</fullName>
    </submittedName>
</protein>
<proteinExistence type="predicted"/>
<dbReference type="EMBL" id="PVZC01000004">
    <property type="protein sequence ID" value="PRX98709.1"/>
    <property type="molecule type" value="Genomic_DNA"/>
</dbReference>